<proteinExistence type="predicted"/>
<keyword evidence="3" id="KW-1185">Reference proteome</keyword>
<evidence type="ECO:0000313" key="2">
    <source>
        <dbReference type="EMBL" id="KAF9510591.1"/>
    </source>
</evidence>
<keyword evidence="1" id="KW-0472">Membrane</keyword>
<sequence>MHNYSHLESLVLHANAEGRPTSCSSHVGGIIDWTRPCHENGNWSLVGVSNLELGHKITDACSFVAVRDQVPHGTLSAHEADVLSAPLLASKILAAHLLVMLGAVLLFCTRNISDIHISEVPSANNPFMQLPVDSLLKHFSAWRFVHHAI</sequence>
<dbReference type="AlphaFoldDB" id="A0A9P6DQ01"/>
<organism evidence="2 3">
    <name type="scientific">Hydnum rufescens UP504</name>
    <dbReference type="NCBI Taxonomy" id="1448309"/>
    <lineage>
        <taxon>Eukaryota</taxon>
        <taxon>Fungi</taxon>
        <taxon>Dikarya</taxon>
        <taxon>Basidiomycota</taxon>
        <taxon>Agaricomycotina</taxon>
        <taxon>Agaricomycetes</taxon>
        <taxon>Cantharellales</taxon>
        <taxon>Hydnaceae</taxon>
        <taxon>Hydnum</taxon>
    </lineage>
</organism>
<gene>
    <name evidence="2" type="ORF">BS47DRAFT_1407346</name>
</gene>
<evidence type="ECO:0000256" key="1">
    <source>
        <dbReference type="SAM" id="Phobius"/>
    </source>
</evidence>
<dbReference type="EMBL" id="MU129013">
    <property type="protein sequence ID" value="KAF9510591.1"/>
    <property type="molecule type" value="Genomic_DNA"/>
</dbReference>
<name>A0A9P6DQ01_9AGAM</name>
<keyword evidence="1" id="KW-1133">Transmembrane helix</keyword>
<feature type="transmembrane region" description="Helical" evidence="1">
    <location>
        <begin position="88"/>
        <end position="108"/>
    </location>
</feature>
<evidence type="ECO:0000313" key="3">
    <source>
        <dbReference type="Proteomes" id="UP000886523"/>
    </source>
</evidence>
<reference evidence="2" key="1">
    <citation type="journal article" date="2020" name="Nat. Commun.">
        <title>Large-scale genome sequencing of mycorrhizal fungi provides insights into the early evolution of symbiotic traits.</title>
        <authorList>
            <person name="Miyauchi S."/>
            <person name="Kiss E."/>
            <person name="Kuo A."/>
            <person name="Drula E."/>
            <person name="Kohler A."/>
            <person name="Sanchez-Garcia M."/>
            <person name="Morin E."/>
            <person name="Andreopoulos B."/>
            <person name="Barry K.W."/>
            <person name="Bonito G."/>
            <person name="Buee M."/>
            <person name="Carver A."/>
            <person name="Chen C."/>
            <person name="Cichocki N."/>
            <person name="Clum A."/>
            <person name="Culley D."/>
            <person name="Crous P.W."/>
            <person name="Fauchery L."/>
            <person name="Girlanda M."/>
            <person name="Hayes R.D."/>
            <person name="Keri Z."/>
            <person name="LaButti K."/>
            <person name="Lipzen A."/>
            <person name="Lombard V."/>
            <person name="Magnuson J."/>
            <person name="Maillard F."/>
            <person name="Murat C."/>
            <person name="Nolan M."/>
            <person name="Ohm R.A."/>
            <person name="Pangilinan J."/>
            <person name="Pereira M.F."/>
            <person name="Perotto S."/>
            <person name="Peter M."/>
            <person name="Pfister S."/>
            <person name="Riley R."/>
            <person name="Sitrit Y."/>
            <person name="Stielow J.B."/>
            <person name="Szollosi G."/>
            <person name="Zifcakova L."/>
            <person name="Stursova M."/>
            <person name="Spatafora J.W."/>
            <person name="Tedersoo L."/>
            <person name="Vaario L.M."/>
            <person name="Yamada A."/>
            <person name="Yan M."/>
            <person name="Wang P."/>
            <person name="Xu J."/>
            <person name="Bruns T."/>
            <person name="Baldrian P."/>
            <person name="Vilgalys R."/>
            <person name="Dunand C."/>
            <person name="Henrissat B."/>
            <person name="Grigoriev I.V."/>
            <person name="Hibbett D."/>
            <person name="Nagy L.G."/>
            <person name="Martin F.M."/>
        </authorList>
    </citation>
    <scope>NUCLEOTIDE SEQUENCE</scope>
    <source>
        <strain evidence="2">UP504</strain>
    </source>
</reference>
<dbReference type="Proteomes" id="UP000886523">
    <property type="component" value="Unassembled WGS sequence"/>
</dbReference>
<accession>A0A9P6DQ01</accession>
<comment type="caution">
    <text evidence="2">The sequence shown here is derived from an EMBL/GenBank/DDBJ whole genome shotgun (WGS) entry which is preliminary data.</text>
</comment>
<keyword evidence="1" id="KW-0812">Transmembrane</keyword>
<protein>
    <submittedName>
        <fullName evidence="2">Uncharacterized protein</fullName>
    </submittedName>
</protein>